<accession>A0A0F9SF11</accession>
<gene>
    <name evidence="1" type="ORF">LCGC14_0858980</name>
</gene>
<reference evidence="1" key="1">
    <citation type="journal article" date="2015" name="Nature">
        <title>Complex archaea that bridge the gap between prokaryotes and eukaryotes.</title>
        <authorList>
            <person name="Spang A."/>
            <person name="Saw J.H."/>
            <person name="Jorgensen S.L."/>
            <person name="Zaremba-Niedzwiedzka K."/>
            <person name="Martijn J."/>
            <person name="Lind A.E."/>
            <person name="van Eijk R."/>
            <person name="Schleper C."/>
            <person name="Guy L."/>
            <person name="Ettema T.J."/>
        </authorList>
    </citation>
    <scope>NUCLEOTIDE SEQUENCE</scope>
</reference>
<dbReference type="EMBL" id="LAZR01002600">
    <property type="protein sequence ID" value="KKN27973.1"/>
    <property type="molecule type" value="Genomic_DNA"/>
</dbReference>
<comment type="caution">
    <text evidence="1">The sequence shown here is derived from an EMBL/GenBank/DDBJ whole genome shotgun (WGS) entry which is preliminary data.</text>
</comment>
<organism evidence="1">
    <name type="scientific">marine sediment metagenome</name>
    <dbReference type="NCBI Taxonomy" id="412755"/>
    <lineage>
        <taxon>unclassified sequences</taxon>
        <taxon>metagenomes</taxon>
        <taxon>ecological metagenomes</taxon>
    </lineage>
</organism>
<protein>
    <submittedName>
        <fullName evidence="1">Uncharacterized protein</fullName>
    </submittedName>
</protein>
<name>A0A0F9SF11_9ZZZZ</name>
<dbReference type="AlphaFoldDB" id="A0A0F9SF11"/>
<evidence type="ECO:0000313" key="1">
    <source>
        <dbReference type="EMBL" id="KKN27973.1"/>
    </source>
</evidence>
<sequence length="45" mass="5500">MNIFKELISQNVWTFEAIIYLCDLYLRELQLTNDPNFMIFDIFSH</sequence>
<proteinExistence type="predicted"/>